<feature type="transmembrane region" description="Helical" evidence="3">
    <location>
        <begin position="21"/>
        <end position="39"/>
    </location>
</feature>
<protein>
    <recommendedName>
        <fullName evidence="4">NAD-dependent epimerase/dehydratase domain-containing protein</fullName>
    </recommendedName>
</protein>
<evidence type="ECO:0000256" key="2">
    <source>
        <dbReference type="ARBA" id="ARBA00023027"/>
    </source>
</evidence>
<name>A0A7R9TGH2_9VIRI</name>
<proteinExistence type="inferred from homology"/>
<feature type="domain" description="NAD-dependent epimerase/dehydratase" evidence="4">
    <location>
        <begin position="87"/>
        <end position="318"/>
    </location>
</feature>
<dbReference type="PRINTS" id="PR01713">
    <property type="entry name" value="NUCEPIMERASE"/>
</dbReference>
<dbReference type="AlphaFoldDB" id="A0A7R9TGH2"/>
<keyword evidence="3" id="KW-0812">Transmembrane</keyword>
<reference evidence="5" key="1">
    <citation type="submission" date="2021-01" db="EMBL/GenBank/DDBJ databases">
        <authorList>
            <person name="Corre E."/>
            <person name="Pelletier E."/>
            <person name="Niang G."/>
            <person name="Scheremetjew M."/>
            <person name="Finn R."/>
            <person name="Kale V."/>
            <person name="Holt S."/>
            <person name="Cochrane G."/>
            <person name="Meng A."/>
            <person name="Brown T."/>
            <person name="Cohen L."/>
        </authorList>
    </citation>
    <scope>NUCLEOTIDE SEQUENCE</scope>
    <source>
        <strain evidence="5">CCMP1413</strain>
    </source>
</reference>
<evidence type="ECO:0000256" key="1">
    <source>
        <dbReference type="ARBA" id="ARBA00007637"/>
    </source>
</evidence>
<dbReference type="EMBL" id="HBDZ01005022">
    <property type="protein sequence ID" value="CAD8234946.1"/>
    <property type="molecule type" value="Transcribed_RNA"/>
</dbReference>
<dbReference type="PANTHER" id="PTHR43574">
    <property type="entry name" value="EPIMERASE-RELATED"/>
    <property type="match status" value="1"/>
</dbReference>
<evidence type="ECO:0000313" key="5">
    <source>
        <dbReference type="EMBL" id="CAD8234946.1"/>
    </source>
</evidence>
<dbReference type="Gene3D" id="3.40.50.720">
    <property type="entry name" value="NAD(P)-binding Rossmann-like Domain"/>
    <property type="match status" value="1"/>
</dbReference>
<evidence type="ECO:0000256" key="3">
    <source>
        <dbReference type="SAM" id="Phobius"/>
    </source>
</evidence>
<dbReference type="Pfam" id="PF01370">
    <property type="entry name" value="Epimerase"/>
    <property type="match status" value="1"/>
</dbReference>
<keyword evidence="3" id="KW-0472">Membrane</keyword>
<dbReference type="InterPro" id="IPR036291">
    <property type="entry name" value="NAD(P)-bd_dom_sf"/>
</dbReference>
<keyword evidence="3" id="KW-1133">Transmembrane helix</keyword>
<organism evidence="5">
    <name type="scientific">Prasinoderma coloniale</name>
    <dbReference type="NCBI Taxonomy" id="156133"/>
    <lineage>
        <taxon>Eukaryota</taxon>
        <taxon>Viridiplantae</taxon>
        <taxon>Prasinodermophyta</taxon>
        <taxon>Prasinodermophyceae</taxon>
        <taxon>Prasinodermales</taxon>
        <taxon>Prasinodermaceae</taxon>
        <taxon>Prasinoderma</taxon>
    </lineage>
</organism>
<dbReference type="InterPro" id="IPR001509">
    <property type="entry name" value="Epimerase_deHydtase"/>
</dbReference>
<sequence length="440" mass="47372">MDGKEKGAGPLPRGRPSTTTVKAFVAIFAGVILGYQLGWSQGTRSRAGVFSEGSRLRLTRGAGGAGAVDVTRIRATCRPERGGGKVVLVTGTGGFVGFHSALALKARGDAVIGLDNFNDYYSVNLKYAREAELEKAGVYTVHADLNDADALAHLLGECHFTHVLHLAAQAGVRYALQNPLSYARSNVDGFVTLLEALRVQEGGPPAIIAASSSSVYGLNTKVPFSETDAVARPASLYAATKRADELLAHTYVNIHNLPITMLRFFTVYGPWGRPDMAYFFFANKIAKGEPITVYSLPDGREPGRDFTYIDDVVQGCLGSIDSSPVPGATLGCEDCEHKRAELRIYNLGNTRPTAVGTMVEILEKHLGMDANKHVVPMPANGDVPFTHANISAAKRDFAYKPTTDLDTGLGKFVEWYREWIMSGRITLGGRQAFEGGSGRR</sequence>
<keyword evidence="2" id="KW-0520">NAD</keyword>
<comment type="similarity">
    <text evidence="1">Belongs to the NAD(P)-dependent epimerase/dehydratase family.</text>
</comment>
<evidence type="ECO:0000259" key="4">
    <source>
        <dbReference type="Pfam" id="PF01370"/>
    </source>
</evidence>
<dbReference type="SUPFAM" id="SSF51735">
    <property type="entry name" value="NAD(P)-binding Rossmann-fold domains"/>
    <property type="match status" value="1"/>
</dbReference>
<gene>
    <name evidence="5" type="ORF">PCOL08062_LOCUS3856</name>
</gene>
<accession>A0A7R9TGH2</accession>